<keyword evidence="2" id="KW-1185">Reference proteome</keyword>
<gene>
    <name evidence="1" type="ORF">EMPG_10147</name>
</gene>
<dbReference type="OrthoDB" id="3911445at2759"/>
<dbReference type="EMBL" id="LDEV01003091">
    <property type="protein sequence ID" value="KLJ06471.1"/>
    <property type="molecule type" value="Genomic_DNA"/>
</dbReference>
<organism evidence="1 2">
    <name type="scientific">Blastomyces silverae</name>
    <dbReference type="NCBI Taxonomy" id="2060906"/>
    <lineage>
        <taxon>Eukaryota</taxon>
        <taxon>Fungi</taxon>
        <taxon>Dikarya</taxon>
        <taxon>Ascomycota</taxon>
        <taxon>Pezizomycotina</taxon>
        <taxon>Eurotiomycetes</taxon>
        <taxon>Eurotiomycetidae</taxon>
        <taxon>Onygenales</taxon>
        <taxon>Ajellomycetaceae</taxon>
        <taxon>Blastomyces</taxon>
    </lineage>
</organism>
<protein>
    <submittedName>
        <fullName evidence="1">Uncharacterized protein</fullName>
    </submittedName>
</protein>
<name>A0A0H1BB75_9EURO</name>
<reference evidence="2" key="1">
    <citation type="journal article" date="2015" name="PLoS Genet.">
        <title>The dynamic genome and transcriptome of the human fungal pathogen Blastomyces and close relative Emmonsia.</title>
        <authorList>
            <person name="Munoz J.F."/>
            <person name="Gauthier G.M."/>
            <person name="Desjardins C.A."/>
            <person name="Gallo J.E."/>
            <person name="Holder J."/>
            <person name="Sullivan T.D."/>
            <person name="Marty A.J."/>
            <person name="Carmen J.C."/>
            <person name="Chen Z."/>
            <person name="Ding L."/>
            <person name="Gujja S."/>
            <person name="Magrini V."/>
            <person name="Misas E."/>
            <person name="Mitreva M."/>
            <person name="Priest M."/>
            <person name="Saif S."/>
            <person name="Whiston E.A."/>
            <person name="Young S."/>
            <person name="Zeng Q."/>
            <person name="Goldman W.E."/>
            <person name="Mardis E.R."/>
            <person name="Taylor J.W."/>
            <person name="McEwen J.G."/>
            <person name="Clay O.K."/>
            <person name="Klein B.S."/>
            <person name="Cuomo C.A."/>
        </authorList>
    </citation>
    <scope>NUCLEOTIDE SEQUENCE [LARGE SCALE GENOMIC DNA]</scope>
    <source>
        <strain evidence="2">UAMH 139</strain>
    </source>
</reference>
<evidence type="ECO:0000313" key="1">
    <source>
        <dbReference type="EMBL" id="KLJ06471.1"/>
    </source>
</evidence>
<proteinExistence type="predicted"/>
<sequence>MSPIPRQAVKFTQRIRNSTLRSLTLSLIEDASKKPDLAHFTIAILKNPSHTSHTDLKPHATALFATEEQFKNNKAQTAHIYHDEQGCYTGHVLYQERENKSSDE</sequence>
<accession>A0A0H1BB75</accession>
<dbReference type="Proteomes" id="UP000053573">
    <property type="component" value="Unassembled WGS sequence"/>
</dbReference>
<evidence type="ECO:0000313" key="2">
    <source>
        <dbReference type="Proteomes" id="UP000053573"/>
    </source>
</evidence>
<comment type="caution">
    <text evidence="1">The sequence shown here is derived from an EMBL/GenBank/DDBJ whole genome shotgun (WGS) entry which is preliminary data.</text>
</comment>
<dbReference type="AlphaFoldDB" id="A0A0H1BB75"/>